<feature type="transmembrane region" description="Helical" evidence="1">
    <location>
        <begin position="47"/>
        <end position="65"/>
    </location>
</feature>
<name>A0A8J6TGH0_9BACT</name>
<reference evidence="2 3" key="1">
    <citation type="submission" date="2020-08" db="EMBL/GenBank/DDBJ databases">
        <title>Bridging the membrane lipid divide: bacteria of the FCB group superphylum have the potential to synthesize archaeal ether lipids.</title>
        <authorList>
            <person name="Villanueva L."/>
            <person name="Von Meijenfeldt F.A.B."/>
            <person name="Westbye A.B."/>
            <person name="Yadav S."/>
            <person name="Hopmans E.C."/>
            <person name="Dutilh B.E."/>
            <person name="Sinninghe Damste J.S."/>
        </authorList>
    </citation>
    <scope>NUCLEOTIDE SEQUENCE [LARGE SCALE GENOMIC DNA]</scope>
    <source>
        <strain evidence="2">NIOZ-UU47</strain>
    </source>
</reference>
<dbReference type="InterPro" id="IPR032820">
    <property type="entry name" value="ATPase_put"/>
</dbReference>
<dbReference type="PROSITE" id="PS51257">
    <property type="entry name" value="PROKAR_LIPOPROTEIN"/>
    <property type="match status" value="1"/>
</dbReference>
<sequence>MSDTKKEFMKMVSVFGTIGITVSACIFVGLAIGYYLDHKVFKDTSPWFTFIFLGFGIFAGFKNLYQLSKRKDF</sequence>
<keyword evidence="1" id="KW-0472">Membrane</keyword>
<gene>
    <name evidence="2" type="ORF">H8E41_12705</name>
</gene>
<evidence type="ECO:0000256" key="1">
    <source>
        <dbReference type="SAM" id="Phobius"/>
    </source>
</evidence>
<evidence type="ECO:0000313" key="3">
    <source>
        <dbReference type="Proteomes" id="UP000614424"/>
    </source>
</evidence>
<dbReference type="AlphaFoldDB" id="A0A8J6TGH0"/>
<organism evidence="2 3">
    <name type="scientific">Candidatus Desulfobia pelagia</name>
    <dbReference type="NCBI Taxonomy" id="2841692"/>
    <lineage>
        <taxon>Bacteria</taxon>
        <taxon>Pseudomonadati</taxon>
        <taxon>Thermodesulfobacteriota</taxon>
        <taxon>Desulfobulbia</taxon>
        <taxon>Desulfobulbales</taxon>
        <taxon>Desulfobulbaceae</taxon>
        <taxon>Candidatus Desulfobia</taxon>
    </lineage>
</organism>
<feature type="transmembrane region" description="Helical" evidence="1">
    <location>
        <begin position="12"/>
        <end position="35"/>
    </location>
</feature>
<proteinExistence type="predicted"/>
<accession>A0A8J6TGH0</accession>
<dbReference type="EMBL" id="JACNJZ010000186">
    <property type="protein sequence ID" value="MBC8318758.1"/>
    <property type="molecule type" value="Genomic_DNA"/>
</dbReference>
<keyword evidence="1" id="KW-0812">Transmembrane</keyword>
<dbReference type="Proteomes" id="UP000614424">
    <property type="component" value="Unassembled WGS sequence"/>
</dbReference>
<evidence type="ECO:0000313" key="2">
    <source>
        <dbReference type="EMBL" id="MBC8318758.1"/>
    </source>
</evidence>
<dbReference type="Pfam" id="PF09527">
    <property type="entry name" value="ATPase_gene1"/>
    <property type="match status" value="1"/>
</dbReference>
<protein>
    <submittedName>
        <fullName evidence="2">AtpZ/AtpI family protein</fullName>
    </submittedName>
</protein>
<comment type="caution">
    <text evidence="2">The sequence shown here is derived from an EMBL/GenBank/DDBJ whole genome shotgun (WGS) entry which is preliminary data.</text>
</comment>
<keyword evidence="1" id="KW-1133">Transmembrane helix</keyword>